<evidence type="ECO:0000256" key="6">
    <source>
        <dbReference type="SAM" id="MobiDB-lite"/>
    </source>
</evidence>
<feature type="compositionally biased region" description="Low complexity" evidence="6">
    <location>
        <begin position="630"/>
        <end position="665"/>
    </location>
</feature>
<evidence type="ECO:0000313" key="7">
    <source>
        <dbReference type="EMBL" id="GMG39589.1"/>
    </source>
</evidence>
<feature type="compositionally biased region" description="Low complexity" evidence="6">
    <location>
        <begin position="174"/>
        <end position="185"/>
    </location>
</feature>
<dbReference type="Pfam" id="PF08513">
    <property type="entry name" value="LisH"/>
    <property type="match status" value="1"/>
</dbReference>
<dbReference type="AlphaFoldDB" id="A0A9W6Z2K5"/>
<gene>
    <name evidence="7" type="ORF">Amon01_000546600</name>
</gene>
<evidence type="ECO:0000256" key="1">
    <source>
        <dbReference type="ARBA" id="ARBA00004123"/>
    </source>
</evidence>
<feature type="compositionally biased region" description="Basic and acidic residues" evidence="6">
    <location>
        <begin position="159"/>
        <end position="173"/>
    </location>
</feature>
<dbReference type="InterPro" id="IPR036322">
    <property type="entry name" value="WD40_repeat_dom_sf"/>
</dbReference>
<evidence type="ECO:0000256" key="2">
    <source>
        <dbReference type="ARBA" id="ARBA00022574"/>
    </source>
</evidence>
<keyword evidence="2 5" id="KW-0853">WD repeat</keyword>
<dbReference type="Pfam" id="PF00400">
    <property type="entry name" value="WD40"/>
    <property type="match status" value="3"/>
</dbReference>
<feature type="region of interest" description="Disordered" evidence="6">
    <location>
        <begin position="623"/>
        <end position="665"/>
    </location>
</feature>
<evidence type="ECO:0000256" key="4">
    <source>
        <dbReference type="ARBA" id="ARBA00023242"/>
    </source>
</evidence>
<feature type="compositionally biased region" description="Low complexity" evidence="6">
    <location>
        <begin position="581"/>
        <end position="605"/>
    </location>
</feature>
<feature type="compositionally biased region" description="Basic and acidic residues" evidence="6">
    <location>
        <begin position="117"/>
        <end position="142"/>
    </location>
</feature>
<comment type="subcellular location">
    <subcellularLocation>
        <location evidence="1">Nucleus</location>
    </subcellularLocation>
</comment>
<feature type="region of interest" description="Disordered" evidence="6">
    <location>
        <begin position="348"/>
        <end position="371"/>
    </location>
</feature>
<dbReference type="InterPro" id="IPR045183">
    <property type="entry name" value="Ebi-like"/>
</dbReference>
<dbReference type="PROSITE" id="PS50082">
    <property type="entry name" value="WD_REPEATS_2"/>
    <property type="match status" value="3"/>
</dbReference>
<name>A0A9W6Z2K5_AMBMO</name>
<dbReference type="InterPro" id="IPR020472">
    <property type="entry name" value="WD40_PAC1"/>
</dbReference>
<dbReference type="InterPro" id="IPR006594">
    <property type="entry name" value="LisH"/>
</dbReference>
<protein>
    <submittedName>
        <fullName evidence="7">Unnamed protein product</fullName>
    </submittedName>
</protein>
<dbReference type="PROSITE" id="PS50896">
    <property type="entry name" value="LISH"/>
    <property type="match status" value="1"/>
</dbReference>
<dbReference type="Gene3D" id="1.20.960.30">
    <property type="match status" value="1"/>
</dbReference>
<dbReference type="SUPFAM" id="SSF50978">
    <property type="entry name" value="WD40 repeat-like"/>
    <property type="match status" value="1"/>
</dbReference>
<dbReference type="EMBL" id="BSXU01003033">
    <property type="protein sequence ID" value="GMG39589.1"/>
    <property type="molecule type" value="Genomic_DNA"/>
</dbReference>
<accession>A0A9W6Z2K5</accession>
<comment type="caution">
    <text evidence="7">The sequence shown here is derived from an EMBL/GenBank/DDBJ whole genome shotgun (WGS) entry which is preliminary data.</text>
</comment>
<dbReference type="InterPro" id="IPR001680">
    <property type="entry name" value="WD40_rpt"/>
</dbReference>
<dbReference type="Proteomes" id="UP001165063">
    <property type="component" value="Unassembled WGS sequence"/>
</dbReference>
<dbReference type="Gene3D" id="2.130.10.10">
    <property type="entry name" value="YVTN repeat-like/Quinoprotein amine dehydrogenase"/>
    <property type="match status" value="1"/>
</dbReference>
<keyword evidence="3" id="KW-0677">Repeat</keyword>
<feature type="repeat" description="WD" evidence="5">
    <location>
        <begin position="263"/>
        <end position="286"/>
    </location>
</feature>
<keyword evidence="4" id="KW-0539">Nucleus</keyword>
<keyword evidence="8" id="KW-1185">Reference proteome</keyword>
<dbReference type="OrthoDB" id="1367865at2759"/>
<dbReference type="SMART" id="SM00320">
    <property type="entry name" value="WD40"/>
    <property type="match status" value="6"/>
</dbReference>
<evidence type="ECO:0000256" key="3">
    <source>
        <dbReference type="ARBA" id="ARBA00022737"/>
    </source>
</evidence>
<feature type="region of interest" description="Disordered" evidence="6">
    <location>
        <begin position="117"/>
        <end position="190"/>
    </location>
</feature>
<dbReference type="GO" id="GO:0006357">
    <property type="term" value="P:regulation of transcription by RNA polymerase II"/>
    <property type="evidence" value="ECO:0007669"/>
    <property type="project" value="TreeGrafter"/>
</dbReference>
<dbReference type="PRINTS" id="PR00320">
    <property type="entry name" value="GPROTEINBRPT"/>
</dbReference>
<dbReference type="PANTHER" id="PTHR22846:SF2">
    <property type="entry name" value="F-BOX-LIKE_WD REPEAT-CONTAINING PROTEIN EBI"/>
    <property type="match status" value="1"/>
</dbReference>
<evidence type="ECO:0000313" key="8">
    <source>
        <dbReference type="Proteomes" id="UP001165063"/>
    </source>
</evidence>
<dbReference type="GO" id="GO:0034967">
    <property type="term" value="C:Set3 complex"/>
    <property type="evidence" value="ECO:0007669"/>
    <property type="project" value="TreeGrafter"/>
</dbReference>
<dbReference type="InterPro" id="IPR015943">
    <property type="entry name" value="WD40/YVTN_repeat-like_dom_sf"/>
</dbReference>
<organism evidence="7 8">
    <name type="scientific">Ambrosiozyma monospora</name>
    <name type="common">Yeast</name>
    <name type="synonym">Endomycopsis monosporus</name>
    <dbReference type="NCBI Taxonomy" id="43982"/>
    <lineage>
        <taxon>Eukaryota</taxon>
        <taxon>Fungi</taxon>
        <taxon>Dikarya</taxon>
        <taxon>Ascomycota</taxon>
        <taxon>Saccharomycotina</taxon>
        <taxon>Pichiomycetes</taxon>
        <taxon>Pichiales</taxon>
        <taxon>Pichiaceae</taxon>
        <taxon>Ambrosiozyma</taxon>
    </lineage>
</organism>
<feature type="repeat" description="WD" evidence="5">
    <location>
        <begin position="416"/>
        <end position="457"/>
    </location>
</feature>
<sequence length="698" mass="76329">MSLSVNELNYLIWRYLQEGGLEVSAYALQDETQVDQYEERYSQRVPLGCLVDLVQKGILYSKVDELIKENKGSDKKLVSQDIINMDFNLFSALDEEEHNKLSGELIEERKIKPIEEVEIKDDDNKQKDESEKDKDGDTKMDVDNGSPQQQATQDSTSEQSKDTKEGETIHDKPSSTTEISEIATTTKKKEDDDDNFTVVLKEIYTFPPSLANAWNPSHPDVLSWGQRDSYSGICALVNNTETHQLDTELKLLPHPVTSKDTIAVSWCPKGHSLVTASENGELRMWDANGTIRFIMALHHSPVLTIKWSSDSSHLLTLDITNKAITWDSNTGQPIQHIDYSNSKSSLPLSLSNSNSSPDNNPNNDTNNSALSGTVNNCNGTDACWLSTSKFIIPGPSNTLVVHSLGSTTAQSPLGILSGHTDCITTVSYNPTLKLLVSASDDQTIRIWRGDSSNPLQILIGHTQPITFLSWCQLKHSGKWCLVSCSLDGTLRLWDFVNGECIVVVVVNDGIPLLNACLELSGGDRLAVGDLEGNVSIWLIKEKENHNVSNVGVADLQKSTQKVIHHNGELESAEIQKESSVQSSNGNNESKSSQEQQQEDQASQSSGLDMTIEQGTVTLKQIGSYQPDFNTSGSETTTTASAAQEEGSSSGSTFKTTTTESNLASASSAANFISSIEWNKDGGRIAVSYSGLKSSVIEV</sequence>
<proteinExistence type="predicted"/>
<feature type="compositionally biased region" description="Polar residues" evidence="6">
    <location>
        <begin position="145"/>
        <end position="158"/>
    </location>
</feature>
<feature type="region of interest" description="Disordered" evidence="6">
    <location>
        <begin position="568"/>
        <end position="607"/>
    </location>
</feature>
<dbReference type="GO" id="GO:0003714">
    <property type="term" value="F:transcription corepressor activity"/>
    <property type="evidence" value="ECO:0007669"/>
    <property type="project" value="InterPro"/>
</dbReference>
<feature type="repeat" description="WD" evidence="5">
    <location>
        <begin position="458"/>
        <end position="503"/>
    </location>
</feature>
<dbReference type="SMART" id="SM00667">
    <property type="entry name" value="LisH"/>
    <property type="match status" value="1"/>
</dbReference>
<evidence type="ECO:0000256" key="5">
    <source>
        <dbReference type="PROSITE-ProRule" id="PRU00221"/>
    </source>
</evidence>
<reference evidence="7" key="1">
    <citation type="submission" date="2023-04" db="EMBL/GenBank/DDBJ databases">
        <title>Ambrosiozyma monospora NBRC 1965.</title>
        <authorList>
            <person name="Ichikawa N."/>
            <person name="Sato H."/>
            <person name="Tonouchi N."/>
        </authorList>
    </citation>
    <scope>NUCLEOTIDE SEQUENCE</scope>
    <source>
        <strain evidence="7">NBRC 1965</strain>
    </source>
</reference>
<dbReference type="PANTHER" id="PTHR22846">
    <property type="entry name" value="WD40 REPEAT PROTEIN"/>
    <property type="match status" value="1"/>
</dbReference>
<dbReference type="PROSITE" id="PS50294">
    <property type="entry name" value="WD_REPEATS_REGION"/>
    <property type="match status" value="1"/>
</dbReference>